<sequence>MKKTLLVKRFKELNVQVTAWAVDGTIPVGSEKEVFLLLLAGVCKGESLNATFDV</sequence>
<name>A0A0F9E118_9ZZZZ</name>
<dbReference type="EMBL" id="LAZR01036904">
    <property type="protein sequence ID" value="KKL23626.1"/>
    <property type="molecule type" value="Genomic_DNA"/>
</dbReference>
<dbReference type="AlphaFoldDB" id="A0A0F9E118"/>
<accession>A0A0F9E118</accession>
<evidence type="ECO:0000313" key="1">
    <source>
        <dbReference type="EMBL" id="KKL23626.1"/>
    </source>
</evidence>
<organism evidence="1">
    <name type="scientific">marine sediment metagenome</name>
    <dbReference type="NCBI Taxonomy" id="412755"/>
    <lineage>
        <taxon>unclassified sequences</taxon>
        <taxon>metagenomes</taxon>
        <taxon>ecological metagenomes</taxon>
    </lineage>
</organism>
<comment type="caution">
    <text evidence="1">The sequence shown here is derived from an EMBL/GenBank/DDBJ whole genome shotgun (WGS) entry which is preliminary data.</text>
</comment>
<proteinExistence type="predicted"/>
<reference evidence="1" key="1">
    <citation type="journal article" date="2015" name="Nature">
        <title>Complex archaea that bridge the gap between prokaryotes and eukaryotes.</title>
        <authorList>
            <person name="Spang A."/>
            <person name="Saw J.H."/>
            <person name="Jorgensen S.L."/>
            <person name="Zaremba-Niedzwiedzka K."/>
            <person name="Martijn J."/>
            <person name="Lind A.E."/>
            <person name="van Eijk R."/>
            <person name="Schleper C."/>
            <person name="Guy L."/>
            <person name="Ettema T.J."/>
        </authorList>
    </citation>
    <scope>NUCLEOTIDE SEQUENCE</scope>
</reference>
<protein>
    <submittedName>
        <fullName evidence="1">Uncharacterized protein</fullName>
    </submittedName>
</protein>
<gene>
    <name evidence="1" type="ORF">LCGC14_2423460</name>
</gene>